<keyword evidence="6" id="KW-1185">Reference proteome</keyword>
<feature type="compositionally biased region" description="Polar residues" evidence="1">
    <location>
        <begin position="54"/>
        <end position="78"/>
    </location>
</feature>
<evidence type="ECO:0000313" key="2">
    <source>
        <dbReference type="EMBL" id="GFS44542.1"/>
    </source>
</evidence>
<dbReference type="EMBL" id="BMAW01108402">
    <property type="protein sequence ID" value="GFT33807.1"/>
    <property type="molecule type" value="Genomic_DNA"/>
</dbReference>
<evidence type="ECO:0000256" key="1">
    <source>
        <dbReference type="SAM" id="MobiDB-lite"/>
    </source>
</evidence>
<feature type="region of interest" description="Disordered" evidence="1">
    <location>
        <begin position="41"/>
        <end position="91"/>
    </location>
</feature>
<protein>
    <submittedName>
        <fullName evidence="3">Uncharacterized protein</fullName>
    </submittedName>
</protein>
<dbReference type="EMBL" id="BMAW01025780">
    <property type="protein sequence ID" value="GFT93846.1"/>
    <property type="molecule type" value="Genomic_DNA"/>
</dbReference>
<dbReference type="EMBL" id="BMAW01077581">
    <property type="protein sequence ID" value="GFU07079.1"/>
    <property type="molecule type" value="Genomic_DNA"/>
</dbReference>
<name>A0A8X6NUH9_NEPPI</name>
<organism evidence="3 6">
    <name type="scientific">Nephila pilipes</name>
    <name type="common">Giant wood spider</name>
    <name type="synonym">Nephila maculata</name>
    <dbReference type="NCBI Taxonomy" id="299642"/>
    <lineage>
        <taxon>Eukaryota</taxon>
        <taxon>Metazoa</taxon>
        <taxon>Ecdysozoa</taxon>
        <taxon>Arthropoda</taxon>
        <taxon>Chelicerata</taxon>
        <taxon>Arachnida</taxon>
        <taxon>Araneae</taxon>
        <taxon>Araneomorphae</taxon>
        <taxon>Entelegynae</taxon>
        <taxon>Araneoidea</taxon>
        <taxon>Nephilidae</taxon>
        <taxon>Nephila</taxon>
    </lineage>
</organism>
<evidence type="ECO:0000313" key="6">
    <source>
        <dbReference type="Proteomes" id="UP000887013"/>
    </source>
</evidence>
<comment type="caution">
    <text evidence="3">The sequence shown here is derived from an EMBL/GenBank/DDBJ whole genome shotgun (WGS) entry which is preliminary data.</text>
</comment>
<evidence type="ECO:0000313" key="4">
    <source>
        <dbReference type="EMBL" id="GFT93846.1"/>
    </source>
</evidence>
<gene>
    <name evidence="5" type="ORF">NPIL_233541</name>
    <name evidence="4" type="ORF">NPIL_35081</name>
    <name evidence="3" type="ORF">NPIL_433521</name>
    <name evidence="2" type="ORF">NPIL_60971</name>
</gene>
<dbReference type="EMBL" id="BMAW01044433">
    <property type="protein sequence ID" value="GFS44542.1"/>
    <property type="molecule type" value="Genomic_DNA"/>
</dbReference>
<sequence>MTFSVGCVHHFTSYTPSPILVRHEPRSPVIVMTTFSTTAVSPEGGASHPGSLVAVSQTGHRIQRPSRSTRTGPPQTRWTKLPLQRLSVQRH</sequence>
<dbReference type="AlphaFoldDB" id="A0A8X6NUH9"/>
<evidence type="ECO:0000313" key="3">
    <source>
        <dbReference type="EMBL" id="GFT33807.1"/>
    </source>
</evidence>
<dbReference type="Proteomes" id="UP000887013">
    <property type="component" value="Unassembled WGS sequence"/>
</dbReference>
<accession>A0A8X6NUH9</accession>
<proteinExistence type="predicted"/>
<reference evidence="3" key="1">
    <citation type="submission" date="2020-08" db="EMBL/GenBank/DDBJ databases">
        <title>Multicomponent nature underlies the extraordinary mechanical properties of spider dragline silk.</title>
        <authorList>
            <person name="Kono N."/>
            <person name="Nakamura H."/>
            <person name="Mori M."/>
            <person name="Yoshida Y."/>
            <person name="Ohtoshi R."/>
            <person name="Malay A.D."/>
            <person name="Moran D.A.P."/>
            <person name="Tomita M."/>
            <person name="Numata K."/>
            <person name="Arakawa K."/>
        </authorList>
    </citation>
    <scope>NUCLEOTIDE SEQUENCE</scope>
</reference>
<evidence type="ECO:0000313" key="5">
    <source>
        <dbReference type="EMBL" id="GFU07079.1"/>
    </source>
</evidence>